<reference evidence="25 26" key="1">
    <citation type="submission" date="2015-04" db="EMBL/GenBank/DDBJ databases">
        <authorList>
            <person name="Syromyatnikov M.Y."/>
            <person name="Popov V.N."/>
        </authorList>
    </citation>
    <scope>NUCLEOTIDE SEQUENCE [LARGE SCALE GENOMIC DNA]</scope>
</reference>
<dbReference type="PROSITE" id="PS01315">
    <property type="entry name" value="CDS"/>
    <property type="match status" value="1"/>
</dbReference>
<evidence type="ECO:0000256" key="17">
    <source>
        <dbReference type="ARBA" id="ARBA00023209"/>
    </source>
</evidence>
<evidence type="ECO:0000256" key="11">
    <source>
        <dbReference type="ARBA" id="ARBA00022723"/>
    </source>
</evidence>
<accession>A0A1J1J7I7</accession>
<dbReference type="InterPro" id="IPR000374">
    <property type="entry name" value="PC_trans"/>
</dbReference>
<dbReference type="PROSITE" id="PS51292">
    <property type="entry name" value="ZF_RING_CH"/>
    <property type="match status" value="1"/>
</dbReference>
<feature type="transmembrane region" description="Helical" evidence="22">
    <location>
        <begin position="823"/>
        <end position="845"/>
    </location>
</feature>
<feature type="compositionally biased region" description="Basic and acidic residues" evidence="21">
    <location>
        <begin position="496"/>
        <end position="516"/>
    </location>
</feature>
<dbReference type="InterPro" id="IPR011016">
    <property type="entry name" value="Znf_RING-CH"/>
</dbReference>
<evidence type="ECO:0000256" key="22">
    <source>
        <dbReference type="SAM" id="Phobius"/>
    </source>
</evidence>
<dbReference type="Pfam" id="PF12906">
    <property type="entry name" value="RINGv"/>
    <property type="match status" value="1"/>
</dbReference>
<evidence type="ECO:0000256" key="9">
    <source>
        <dbReference type="ARBA" id="ARBA00022692"/>
    </source>
</evidence>
<dbReference type="PANTHER" id="PTHR13773">
    <property type="entry name" value="PHOSPHATIDATE CYTIDYLYLTRANSFERASE"/>
    <property type="match status" value="1"/>
</dbReference>
<dbReference type="PROSITE" id="PS50089">
    <property type="entry name" value="ZF_RING_2"/>
    <property type="match status" value="1"/>
</dbReference>
<evidence type="ECO:0000256" key="18">
    <source>
        <dbReference type="ARBA" id="ARBA00023264"/>
    </source>
</evidence>
<evidence type="ECO:0000259" key="23">
    <source>
        <dbReference type="PROSITE" id="PS50089"/>
    </source>
</evidence>
<dbReference type="Gene3D" id="3.30.40.10">
    <property type="entry name" value="Zinc/RING finger domain, C3HC4 (zinc finger)"/>
    <property type="match status" value="1"/>
</dbReference>
<sequence length="930" mass="106552">MDSKAQRKSRGSIENLDFRFGSSSSQTSQTSGDFCRICHESDNNLLTPCLCSGTLRFVHQACLTSWLTASETNACELCKFPFIMQSKIKPFNEWRSLDMSGVERRRLFCVVLFHLAAALCVIWSLCVLIERSAEEIRQGRIGWPFWTKLVVVTVGLTGGIVFMYIQCKQYLNLCARWRARNRILLIQNAPEKNPVNQATSPLTFQNSQQSSNQTLRRNNSSILVITAPLNIANMEQNSDQPPMEYQLRQQSQIVANIESSSINFELDDDGFSQISFKPNLRHEEGNSSRGSLHNVYDNTSISTTNTSGTTRYHISGDNESCSLKATSGLSKVQEIEDNEKHRKSEHDERIRTSMFIENSDILNDQNYPKLYYRHSTILLPTTAKTSRAVPKTLENSTRRYSDTKLLNSLQFENELLVNKKFSQDDILGSPTKNDTREVEDDLTLDQLQSHIQNILDLDVTTEHTSKSKDHVLVNDQELRRRNVDKLNADLNTDNKSPADSENELKLGSDTADSDHVDSEEERLPEEKYAEDMAKNLPQGTDKTPEVLDSALKGLPDRWKNWVIRGIFTFIMISGFCMMIAGGPLALMITTLAVQVKCFQEIISIGYQVYRIHGLPWFRSLSWYFLLTSNYFFYGENLFDYFGVLLNRVETLRFLITYHRFLSFCLYCIGFVWFVLSLVKKYYMKQFSLFAWTHVALLIVVTQSYLIIQNIFEGMIWFIVPVMMIVCNDVMAYMFGFFFGKTPLIKLSPKKTWEGFIGGGFATVIFGVVFSYFLCRYQYFVCPIEYSETAGKIVLDCEPSYLFRPQEYGIRIGKTETVFTMYPFLLHSLSLSIFSSVIGPFGGFFASGFKRAFKIKDFGDMIPGHGGIMDRFDCQFLMATFVNVYISSFIRTASPQKLLALVYNLKPEQQLQLFHQLKDNLESRNILNNLS</sequence>
<evidence type="ECO:0000256" key="20">
    <source>
        <dbReference type="RuleBase" id="RU003938"/>
    </source>
</evidence>
<dbReference type="PANTHER" id="PTHR13773:SF8">
    <property type="entry name" value="PHOSPHATIDATE CYTIDYLYLTRANSFERASE, PHOTORECEPTOR-SPECIFIC"/>
    <property type="match status" value="1"/>
</dbReference>
<keyword evidence="8 20" id="KW-0808">Transferase</keyword>
<feature type="domain" description="RING-CH-type" evidence="24">
    <location>
        <begin position="27"/>
        <end position="85"/>
    </location>
</feature>
<dbReference type="UniPathway" id="UPA00557">
    <property type="reaction ID" value="UER00614"/>
</dbReference>
<evidence type="ECO:0000256" key="21">
    <source>
        <dbReference type="SAM" id="MobiDB-lite"/>
    </source>
</evidence>
<evidence type="ECO:0000256" key="4">
    <source>
        <dbReference type="ARBA" id="ARBA00005189"/>
    </source>
</evidence>
<dbReference type="InterPro" id="IPR016720">
    <property type="entry name" value="PC_Trfase_euk"/>
</dbReference>
<feature type="transmembrane region" description="Helical" evidence="22">
    <location>
        <begin position="713"/>
        <end position="739"/>
    </location>
</feature>
<dbReference type="SUPFAM" id="SSF57850">
    <property type="entry name" value="RING/U-box"/>
    <property type="match status" value="1"/>
</dbReference>
<feature type="domain" description="RING-type" evidence="23">
    <location>
        <begin position="35"/>
        <end position="79"/>
    </location>
</feature>
<dbReference type="EC" id="2.7.7.41" evidence="6 20"/>
<evidence type="ECO:0000313" key="25">
    <source>
        <dbReference type="EMBL" id="CRL08363.1"/>
    </source>
</evidence>
<keyword evidence="9 20" id="KW-0812">Transmembrane</keyword>
<evidence type="ECO:0000256" key="1">
    <source>
        <dbReference type="ARBA" id="ARBA00001698"/>
    </source>
</evidence>
<keyword evidence="14 22" id="KW-1133">Transmembrane helix</keyword>
<keyword evidence="11" id="KW-0479">Metal-binding</keyword>
<dbReference type="Pfam" id="PF01148">
    <property type="entry name" value="CTP_transf_1"/>
    <property type="match status" value="1"/>
</dbReference>
<feature type="transmembrane region" description="Helical" evidence="22">
    <location>
        <begin position="653"/>
        <end position="675"/>
    </location>
</feature>
<dbReference type="STRING" id="568069.A0A1J1J7I7"/>
<comment type="pathway">
    <text evidence="4">Lipid metabolism.</text>
</comment>
<evidence type="ECO:0000256" key="5">
    <source>
        <dbReference type="ARBA" id="ARBA00010185"/>
    </source>
</evidence>
<dbReference type="GO" id="GO:0016024">
    <property type="term" value="P:CDP-diacylglycerol biosynthetic process"/>
    <property type="evidence" value="ECO:0007669"/>
    <property type="project" value="UniProtKB-UniPathway"/>
</dbReference>
<keyword evidence="15" id="KW-0443">Lipid metabolism</keyword>
<evidence type="ECO:0000256" key="15">
    <source>
        <dbReference type="ARBA" id="ARBA00023098"/>
    </source>
</evidence>
<name>A0A1J1J7I7_9DIPT</name>
<keyword evidence="17" id="KW-0594">Phospholipid biosynthesis</keyword>
<evidence type="ECO:0000256" key="7">
    <source>
        <dbReference type="ARBA" id="ARBA00022516"/>
    </source>
</evidence>
<feature type="transmembrane region" description="Helical" evidence="22">
    <location>
        <begin position="751"/>
        <end position="773"/>
    </location>
</feature>
<feature type="region of interest" description="Disordered" evidence="21">
    <location>
        <begin position="485"/>
        <end position="529"/>
    </location>
</feature>
<feature type="transmembrane region" description="Helical" evidence="22">
    <location>
        <begin position="145"/>
        <end position="165"/>
    </location>
</feature>
<feature type="compositionally biased region" description="Low complexity" evidence="21">
    <location>
        <begin position="298"/>
        <end position="310"/>
    </location>
</feature>
<comment type="subcellular location">
    <subcellularLocation>
        <location evidence="2">Membrane</location>
        <topology evidence="2">Multi-pass membrane protein</topology>
    </subcellularLocation>
</comment>
<dbReference type="AlphaFoldDB" id="A0A1J1J7I7"/>
<keyword evidence="12 19" id="KW-0863">Zinc-finger</keyword>
<comment type="similarity">
    <text evidence="5 20">Belongs to the CDS family.</text>
</comment>
<feature type="transmembrane region" description="Helical" evidence="22">
    <location>
        <begin position="107"/>
        <end position="125"/>
    </location>
</feature>
<feature type="transmembrane region" description="Helical" evidence="22">
    <location>
        <begin position="561"/>
        <end position="580"/>
    </location>
</feature>
<protein>
    <recommendedName>
        <fullName evidence="6 20">Phosphatidate cytidylyltransferase</fullName>
        <ecNumber evidence="6 20">2.7.7.41</ecNumber>
    </recommendedName>
</protein>
<dbReference type="InterPro" id="IPR013083">
    <property type="entry name" value="Znf_RING/FYVE/PHD"/>
</dbReference>
<comment type="catalytic activity">
    <reaction evidence="1 20">
        <text>a 1,2-diacyl-sn-glycero-3-phosphate + CTP + H(+) = a CDP-1,2-diacyl-sn-glycerol + diphosphate</text>
        <dbReference type="Rhea" id="RHEA:16229"/>
        <dbReference type="ChEBI" id="CHEBI:15378"/>
        <dbReference type="ChEBI" id="CHEBI:33019"/>
        <dbReference type="ChEBI" id="CHEBI:37563"/>
        <dbReference type="ChEBI" id="CHEBI:58332"/>
        <dbReference type="ChEBI" id="CHEBI:58608"/>
        <dbReference type="EC" id="2.7.7.41"/>
    </reaction>
</comment>
<dbReference type="GO" id="GO:0005789">
    <property type="term" value="C:endoplasmic reticulum membrane"/>
    <property type="evidence" value="ECO:0007669"/>
    <property type="project" value="TreeGrafter"/>
</dbReference>
<evidence type="ECO:0000256" key="8">
    <source>
        <dbReference type="ARBA" id="ARBA00022679"/>
    </source>
</evidence>
<evidence type="ECO:0000256" key="12">
    <source>
        <dbReference type="ARBA" id="ARBA00022771"/>
    </source>
</evidence>
<evidence type="ECO:0000256" key="6">
    <source>
        <dbReference type="ARBA" id="ARBA00012487"/>
    </source>
</evidence>
<keyword evidence="10 20" id="KW-0548">Nucleotidyltransferase</keyword>
<evidence type="ECO:0000256" key="2">
    <source>
        <dbReference type="ARBA" id="ARBA00004141"/>
    </source>
</evidence>
<evidence type="ECO:0000256" key="16">
    <source>
        <dbReference type="ARBA" id="ARBA00023136"/>
    </source>
</evidence>
<dbReference type="OrthoDB" id="10260889at2759"/>
<gene>
    <name evidence="25" type="ORF">CLUMA_CG021380</name>
</gene>
<dbReference type="Proteomes" id="UP000183832">
    <property type="component" value="Unassembled WGS sequence"/>
</dbReference>
<dbReference type="GO" id="GO:0008270">
    <property type="term" value="F:zinc ion binding"/>
    <property type="evidence" value="ECO:0007669"/>
    <property type="project" value="UniProtKB-KW"/>
</dbReference>
<evidence type="ECO:0000256" key="19">
    <source>
        <dbReference type="PROSITE-ProRule" id="PRU00175"/>
    </source>
</evidence>
<organism evidence="25 26">
    <name type="scientific">Clunio marinus</name>
    <dbReference type="NCBI Taxonomy" id="568069"/>
    <lineage>
        <taxon>Eukaryota</taxon>
        <taxon>Metazoa</taxon>
        <taxon>Ecdysozoa</taxon>
        <taxon>Arthropoda</taxon>
        <taxon>Hexapoda</taxon>
        <taxon>Insecta</taxon>
        <taxon>Pterygota</taxon>
        <taxon>Neoptera</taxon>
        <taxon>Endopterygota</taxon>
        <taxon>Diptera</taxon>
        <taxon>Nematocera</taxon>
        <taxon>Chironomoidea</taxon>
        <taxon>Chironomidae</taxon>
        <taxon>Clunio</taxon>
    </lineage>
</organism>
<proteinExistence type="inferred from homology"/>
<dbReference type="SMART" id="SM00744">
    <property type="entry name" value="RINGv"/>
    <property type="match status" value="1"/>
</dbReference>
<keyword evidence="16 22" id="KW-0472">Membrane</keyword>
<evidence type="ECO:0000256" key="3">
    <source>
        <dbReference type="ARBA" id="ARBA00005119"/>
    </source>
</evidence>
<evidence type="ECO:0000256" key="13">
    <source>
        <dbReference type="ARBA" id="ARBA00022833"/>
    </source>
</evidence>
<evidence type="ECO:0000256" key="14">
    <source>
        <dbReference type="ARBA" id="ARBA00022989"/>
    </source>
</evidence>
<feature type="transmembrane region" description="Helical" evidence="22">
    <location>
        <begin position="616"/>
        <end position="633"/>
    </location>
</feature>
<dbReference type="GO" id="GO:0004605">
    <property type="term" value="F:phosphatidate cytidylyltransferase activity"/>
    <property type="evidence" value="ECO:0007669"/>
    <property type="project" value="UniProtKB-EC"/>
</dbReference>
<dbReference type="InterPro" id="IPR001841">
    <property type="entry name" value="Znf_RING"/>
</dbReference>
<keyword evidence="18" id="KW-1208">Phospholipid metabolism</keyword>
<feature type="region of interest" description="Disordered" evidence="21">
    <location>
        <begin position="280"/>
        <end position="313"/>
    </location>
</feature>
<evidence type="ECO:0000256" key="10">
    <source>
        <dbReference type="ARBA" id="ARBA00022695"/>
    </source>
</evidence>
<comment type="pathway">
    <text evidence="3 20">Phospholipid metabolism; CDP-diacylglycerol biosynthesis; CDP-diacylglycerol from sn-glycerol 3-phosphate: step 3/3.</text>
</comment>
<feature type="transmembrane region" description="Helical" evidence="22">
    <location>
        <begin position="687"/>
        <end position="707"/>
    </location>
</feature>
<keyword evidence="13" id="KW-0862">Zinc</keyword>
<keyword evidence="26" id="KW-1185">Reference proteome</keyword>
<keyword evidence="7" id="KW-0444">Lipid biosynthesis</keyword>
<evidence type="ECO:0000259" key="24">
    <source>
        <dbReference type="PROSITE" id="PS51292"/>
    </source>
</evidence>
<evidence type="ECO:0000313" key="26">
    <source>
        <dbReference type="Proteomes" id="UP000183832"/>
    </source>
</evidence>
<dbReference type="EMBL" id="CVRI01000075">
    <property type="protein sequence ID" value="CRL08363.1"/>
    <property type="molecule type" value="Genomic_DNA"/>
</dbReference>